<dbReference type="EMBL" id="LDAU01000042">
    <property type="protein sequence ID" value="KRX09904.1"/>
    <property type="molecule type" value="Genomic_DNA"/>
</dbReference>
<dbReference type="InterPro" id="IPR001623">
    <property type="entry name" value="DnaJ_domain"/>
</dbReference>
<dbReference type="InterPro" id="IPR036869">
    <property type="entry name" value="J_dom_sf"/>
</dbReference>
<evidence type="ECO:0000256" key="2">
    <source>
        <dbReference type="SAM" id="Phobius"/>
    </source>
</evidence>
<evidence type="ECO:0000256" key="1">
    <source>
        <dbReference type="ARBA" id="ARBA00023186"/>
    </source>
</evidence>
<feature type="transmembrane region" description="Helical" evidence="2">
    <location>
        <begin position="216"/>
        <end position="238"/>
    </location>
</feature>
<protein>
    <submittedName>
        <fullName evidence="4">DnaJ domain</fullName>
    </submittedName>
</protein>
<dbReference type="PROSITE" id="PS00636">
    <property type="entry name" value="DNAJ_1"/>
    <property type="match status" value="1"/>
</dbReference>
<dbReference type="SUPFAM" id="SSF46565">
    <property type="entry name" value="Chaperone J-domain"/>
    <property type="match status" value="1"/>
</dbReference>
<dbReference type="SMART" id="SM00271">
    <property type="entry name" value="DnaJ"/>
    <property type="match status" value="1"/>
</dbReference>
<comment type="caution">
    <text evidence="4">The sequence shown here is derived from an EMBL/GenBank/DDBJ whole genome shotgun (WGS) entry which is preliminary data.</text>
</comment>
<dbReference type="OMA" id="HEQFRRM"/>
<keyword evidence="1" id="KW-0143">Chaperone</keyword>
<dbReference type="InterPro" id="IPR051938">
    <property type="entry name" value="Apopto_cytoskel_mod"/>
</dbReference>
<organism evidence="4 5">
    <name type="scientific">Pseudocohnilembus persalinus</name>
    <name type="common">Ciliate</name>
    <dbReference type="NCBI Taxonomy" id="266149"/>
    <lineage>
        <taxon>Eukaryota</taxon>
        <taxon>Sar</taxon>
        <taxon>Alveolata</taxon>
        <taxon>Ciliophora</taxon>
        <taxon>Intramacronucleata</taxon>
        <taxon>Oligohymenophorea</taxon>
        <taxon>Scuticociliatia</taxon>
        <taxon>Philasterida</taxon>
        <taxon>Pseudocohnilembidae</taxon>
        <taxon>Pseudocohnilembus</taxon>
    </lineage>
</organism>
<proteinExistence type="predicted"/>
<dbReference type="PANTHER" id="PTHR44145:SF3">
    <property type="entry name" value="DNAJ HOMOLOG SUBFAMILY A MEMBER 3, MITOCHONDRIAL"/>
    <property type="match status" value="1"/>
</dbReference>
<keyword evidence="2" id="KW-0472">Membrane</keyword>
<dbReference type="Gene3D" id="1.10.287.110">
    <property type="entry name" value="DnaJ domain"/>
    <property type="match status" value="1"/>
</dbReference>
<keyword evidence="5" id="KW-1185">Reference proteome</keyword>
<dbReference type="OrthoDB" id="313448at2759"/>
<keyword evidence="2" id="KW-1133">Transmembrane helix</keyword>
<name>A0A0V0R6B8_PSEPJ</name>
<dbReference type="CDD" id="cd06257">
    <property type="entry name" value="DnaJ"/>
    <property type="match status" value="1"/>
</dbReference>
<reference evidence="4 5" key="1">
    <citation type="journal article" date="2015" name="Sci. Rep.">
        <title>Genome of the facultative scuticociliatosis pathogen Pseudocohnilembus persalinus provides insight into its virulence through horizontal gene transfer.</title>
        <authorList>
            <person name="Xiong J."/>
            <person name="Wang G."/>
            <person name="Cheng J."/>
            <person name="Tian M."/>
            <person name="Pan X."/>
            <person name="Warren A."/>
            <person name="Jiang C."/>
            <person name="Yuan D."/>
            <person name="Miao W."/>
        </authorList>
    </citation>
    <scope>NUCLEOTIDE SEQUENCE [LARGE SCALE GENOMIC DNA]</scope>
    <source>
        <strain evidence="4">36N120E</strain>
    </source>
</reference>
<evidence type="ECO:0000313" key="5">
    <source>
        <dbReference type="Proteomes" id="UP000054937"/>
    </source>
</evidence>
<dbReference type="AlphaFoldDB" id="A0A0V0R6B8"/>
<keyword evidence="2" id="KW-0812">Transmembrane</keyword>
<dbReference type="InterPro" id="IPR018253">
    <property type="entry name" value="DnaJ_domain_CS"/>
</dbReference>
<dbReference type="PANTHER" id="PTHR44145">
    <property type="entry name" value="DNAJ HOMOLOG SUBFAMILY A MEMBER 3, MITOCHONDRIAL"/>
    <property type="match status" value="1"/>
</dbReference>
<evidence type="ECO:0000259" key="3">
    <source>
        <dbReference type="PROSITE" id="PS50076"/>
    </source>
</evidence>
<accession>A0A0V0R6B8</accession>
<evidence type="ECO:0000313" key="4">
    <source>
        <dbReference type="EMBL" id="KRX09904.1"/>
    </source>
</evidence>
<dbReference type="PRINTS" id="PR00625">
    <property type="entry name" value="JDOMAIN"/>
</dbReference>
<gene>
    <name evidence="4" type="ORF">PPERSA_05296</name>
</gene>
<sequence length="311" mass="37317">MYIIRKNLLLQKIHKPNNINNFIKKLNQNTIYNFNVAKYDPKKNYYIILGLTQSATQKEIKSKYYQLAKKHHPDINSGNDDHFKQISAAYAILGDEATRKEYDMVRSGGINQRGAGAGAGTNYQRYYQNQNYNYTKTRKYQSGFGDTNNFNQYRHTYNNQYSGSYNQNNQNSEFYDWYKQNMYQDFDPRAKYGYEYNAEYEKKIMQENLKKQQKRFIILGVSIVAFWYLFEILIYRVMSPKEYVVYDENTNTMFVTDEATYRSLQKKNQLLQPGDSRYVNEPRYNPRQSQQQFYPSQYGNQYQYQQESGRY</sequence>
<dbReference type="Pfam" id="PF00226">
    <property type="entry name" value="DnaJ"/>
    <property type="match status" value="1"/>
</dbReference>
<dbReference type="Proteomes" id="UP000054937">
    <property type="component" value="Unassembled WGS sequence"/>
</dbReference>
<feature type="domain" description="J" evidence="3">
    <location>
        <begin position="44"/>
        <end position="106"/>
    </location>
</feature>
<dbReference type="InParanoid" id="A0A0V0R6B8"/>
<dbReference type="PROSITE" id="PS50076">
    <property type="entry name" value="DNAJ_2"/>
    <property type="match status" value="1"/>
</dbReference>